<evidence type="ECO:0000313" key="1">
    <source>
        <dbReference type="EMBL" id="ETW78681.1"/>
    </source>
</evidence>
<keyword evidence="2" id="KW-1185">Reference proteome</keyword>
<dbReference type="InParanoid" id="W4K0M5"/>
<accession>W4K0M5</accession>
<proteinExistence type="predicted"/>
<dbReference type="AlphaFoldDB" id="W4K0M5"/>
<dbReference type="Proteomes" id="UP000030671">
    <property type="component" value="Unassembled WGS sequence"/>
</dbReference>
<evidence type="ECO:0000313" key="2">
    <source>
        <dbReference type="Proteomes" id="UP000030671"/>
    </source>
</evidence>
<dbReference type="KEGG" id="hir:HETIRDRAFT_224279"/>
<dbReference type="RefSeq" id="XP_009548998.1">
    <property type="nucleotide sequence ID" value="XM_009550703.1"/>
</dbReference>
<sequence length="61" mass="6895">LQCIYSARAKHKCAVFRSLVQISINDAFIELLILNACTLRAPRGRRWGAFDRDPMALGSYP</sequence>
<gene>
    <name evidence="1" type="ORF">HETIRDRAFT_224279</name>
</gene>
<dbReference type="GeneID" id="20668684"/>
<feature type="non-terminal residue" evidence="1">
    <location>
        <position position="61"/>
    </location>
</feature>
<dbReference type="EMBL" id="KI925461">
    <property type="protein sequence ID" value="ETW78681.1"/>
    <property type="molecule type" value="Genomic_DNA"/>
</dbReference>
<protein>
    <submittedName>
        <fullName evidence="1">Uncharacterized protein</fullName>
    </submittedName>
</protein>
<feature type="non-terminal residue" evidence="1">
    <location>
        <position position="1"/>
    </location>
</feature>
<name>W4K0M5_HETIT</name>
<dbReference type="HOGENOM" id="CLU_2928955_0_0_1"/>
<reference evidence="1 2" key="1">
    <citation type="journal article" date="2012" name="New Phytol.">
        <title>Insight into trade-off between wood decay and parasitism from the genome of a fungal forest pathogen.</title>
        <authorList>
            <person name="Olson A."/>
            <person name="Aerts A."/>
            <person name="Asiegbu F."/>
            <person name="Belbahri L."/>
            <person name="Bouzid O."/>
            <person name="Broberg A."/>
            <person name="Canback B."/>
            <person name="Coutinho P.M."/>
            <person name="Cullen D."/>
            <person name="Dalman K."/>
            <person name="Deflorio G."/>
            <person name="van Diepen L.T."/>
            <person name="Dunand C."/>
            <person name="Duplessis S."/>
            <person name="Durling M."/>
            <person name="Gonthier P."/>
            <person name="Grimwood J."/>
            <person name="Fossdal C.G."/>
            <person name="Hansson D."/>
            <person name="Henrissat B."/>
            <person name="Hietala A."/>
            <person name="Himmelstrand K."/>
            <person name="Hoffmeister D."/>
            <person name="Hogberg N."/>
            <person name="James T.Y."/>
            <person name="Karlsson M."/>
            <person name="Kohler A."/>
            <person name="Kues U."/>
            <person name="Lee Y.H."/>
            <person name="Lin Y.C."/>
            <person name="Lind M."/>
            <person name="Lindquist E."/>
            <person name="Lombard V."/>
            <person name="Lucas S."/>
            <person name="Lunden K."/>
            <person name="Morin E."/>
            <person name="Murat C."/>
            <person name="Park J."/>
            <person name="Raffaello T."/>
            <person name="Rouze P."/>
            <person name="Salamov A."/>
            <person name="Schmutz J."/>
            <person name="Solheim H."/>
            <person name="Stahlberg J."/>
            <person name="Velez H."/>
            <person name="de Vries R.P."/>
            <person name="Wiebenga A."/>
            <person name="Woodward S."/>
            <person name="Yakovlev I."/>
            <person name="Garbelotto M."/>
            <person name="Martin F."/>
            <person name="Grigoriev I.V."/>
            <person name="Stenlid J."/>
        </authorList>
    </citation>
    <scope>NUCLEOTIDE SEQUENCE [LARGE SCALE GENOMIC DNA]</scope>
    <source>
        <strain evidence="1 2">TC 32-1</strain>
    </source>
</reference>
<organism evidence="1 2">
    <name type="scientific">Heterobasidion irregulare (strain TC 32-1)</name>
    <dbReference type="NCBI Taxonomy" id="747525"/>
    <lineage>
        <taxon>Eukaryota</taxon>
        <taxon>Fungi</taxon>
        <taxon>Dikarya</taxon>
        <taxon>Basidiomycota</taxon>
        <taxon>Agaricomycotina</taxon>
        <taxon>Agaricomycetes</taxon>
        <taxon>Russulales</taxon>
        <taxon>Bondarzewiaceae</taxon>
        <taxon>Heterobasidion</taxon>
        <taxon>Heterobasidion annosum species complex</taxon>
    </lineage>
</organism>